<dbReference type="EMBL" id="JACOMF010000022">
    <property type="protein sequence ID" value="MBC4017094.1"/>
    <property type="molecule type" value="Genomic_DNA"/>
</dbReference>
<reference evidence="1" key="1">
    <citation type="submission" date="2020-08" db="EMBL/GenBank/DDBJ databases">
        <authorList>
            <person name="Hu Y."/>
            <person name="Nguyen S.V."/>
            <person name="Li F."/>
            <person name="Fanning S."/>
        </authorList>
    </citation>
    <scope>NUCLEOTIDE SEQUENCE</scope>
    <source>
        <strain evidence="1">SYSU D8009</strain>
    </source>
</reference>
<protein>
    <submittedName>
        <fullName evidence="1">VWA domain-containing protein</fullName>
    </submittedName>
</protein>
<gene>
    <name evidence="1" type="ORF">H7965_17410</name>
</gene>
<name>A0A9X0UDX3_9PROT</name>
<comment type="caution">
    <text evidence="1">The sequence shown here is derived from an EMBL/GenBank/DDBJ whole genome shotgun (WGS) entry which is preliminary data.</text>
</comment>
<evidence type="ECO:0000313" key="1">
    <source>
        <dbReference type="EMBL" id="MBC4017094.1"/>
    </source>
</evidence>
<organism evidence="1 2">
    <name type="scientific">Siccirubricoccus deserti</name>
    <dbReference type="NCBI Taxonomy" id="2013562"/>
    <lineage>
        <taxon>Bacteria</taxon>
        <taxon>Pseudomonadati</taxon>
        <taxon>Pseudomonadota</taxon>
        <taxon>Alphaproteobacteria</taxon>
        <taxon>Acetobacterales</taxon>
        <taxon>Roseomonadaceae</taxon>
        <taxon>Siccirubricoccus</taxon>
    </lineage>
</organism>
<proteinExistence type="predicted"/>
<evidence type="ECO:0000313" key="2">
    <source>
        <dbReference type="Proteomes" id="UP000600101"/>
    </source>
</evidence>
<sequence length="238" mass="25343">MSNLPDRPAASAAVAAFLRRVESLPQARPASGKRGRLIFAIDATASRQPSWDRACQLQGEMFMATRDLGGLAVRLAYYRGFLEFAATPFLTDAAELARRMTGVQCLGGQTQIQRVFEHTLAETKKERVNALVFVGDAMEEPVDPLCHLAGQLGLHGTPVFTFHEGGDPRAGQAFRQIAQVSGGAYAVFDAGSAETLRALLRAVAVYAAGGRAALTRLPGQVAARIAGQLPAPPTASRR</sequence>
<dbReference type="Proteomes" id="UP000600101">
    <property type="component" value="Unassembled WGS sequence"/>
</dbReference>
<dbReference type="InterPro" id="IPR036465">
    <property type="entry name" value="vWFA_dom_sf"/>
</dbReference>
<dbReference type="SUPFAM" id="SSF53300">
    <property type="entry name" value="vWA-like"/>
    <property type="match status" value="1"/>
</dbReference>
<keyword evidence="2" id="KW-1185">Reference proteome</keyword>
<accession>A0A9X0UDX3</accession>
<dbReference type="AlphaFoldDB" id="A0A9X0UDX3"/>